<keyword evidence="2" id="KW-1003">Cell membrane</keyword>
<dbReference type="EMBL" id="PDGH01000126">
    <property type="protein sequence ID" value="POB43987.1"/>
    <property type="molecule type" value="Genomic_DNA"/>
</dbReference>
<evidence type="ECO:0000259" key="9">
    <source>
        <dbReference type="Pfam" id="PF12704"/>
    </source>
</evidence>
<feature type="domain" description="MacB-like periplasmic core" evidence="9">
    <location>
        <begin position="19"/>
        <end position="238"/>
    </location>
</feature>
<feature type="domain" description="ABC3 transporter permease C-terminal" evidence="8">
    <location>
        <begin position="281"/>
        <end position="396"/>
    </location>
</feature>
<dbReference type="PANTHER" id="PTHR30572">
    <property type="entry name" value="MEMBRANE COMPONENT OF TRANSPORTER-RELATED"/>
    <property type="match status" value="1"/>
</dbReference>
<dbReference type="PANTHER" id="PTHR30572:SF4">
    <property type="entry name" value="ABC TRANSPORTER PERMEASE YTRF"/>
    <property type="match status" value="1"/>
</dbReference>
<name>A0A2S3QYI5_VIBVL</name>
<dbReference type="InterPro" id="IPR025857">
    <property type="entry name" value="MacB_PCD"/>
</dbReference>
<dbReference type="Pfam" id="PF12704">
    <property type="entry name" value="MacB_PCD"/>
    <property type="match status" value="1"/>
</dbReference>
<dbReference type="Pfam" id="PF02687">
    <property type="entry name" value="FtsX"/>
    <property type="match status" value="1"/>
</dbReference>
<feature type="transmembrane region" description="Helical" evidence="7">
    <location>
        <begin position="369"/>
        <end position="388"/>
    </location>
</feature>
<proteinExistence type="inferred from homology"/>
<evidence type="ECO:0000256" key="3">
    <source>
        <dbReference type="ARBA" id="ARBA00022692"/>
    </source>
</evidence>
<dbReference type="RefSeq" id="WP_103201022.1">
    <property type="nucleotide sequence ID" value="NZ_PDGH01000126.1"/>
</dbReference>
<keyword evidence="4 7" id="KW-1133">Transmembrane helix</keyword>
<evidence type="ECO:0000256" key="5">
    <source>
        <dbReference type="ARBA" id="ARBA00023136"/>
    </source>
</evidence>
<dbReference type="InterPro" id="IPR003838">
    <property type="entry name" value="ABC3_permease_C"/>
</dbReference>
<comment type="similarity">
    <text evidence="6">Belongs to the ABC-4 integral membrane protein family.</text>
</comment>
<dbReference type="InterPro" id="IPR050250">
    <property type="entry name" value="Macrolide_Exporter_MacB"/>
</dbReference>
<feature type="transmembrane region" description="Helical" evidence="7">
    <location>
        <begin position="275"/>
        <end position="300"/>
    </location>
</feature>
<comment type="subcellular location">
    <subcellularLocation>
        <location evidence="1">Cell membrane</location>
        <topology evidence="1">Multi-pass membrane protein</topology>
    </subcellularLocation>
</comment>
<evidence type="ECO:0000313" key="10">
    <source>
        <dbReference type="EMBL" id="POB43987.1"/>
    </source>
</evidence>
<evidence type="ECO:0000256" key="4">
    <source>
        <dbReference type="ARBA" id="ARBA00022989"/>
    </source>
</evidence>
<evidence type="ECO:0000259" key="8">
    <source>
        <dbReference type="Pfam" id="PF02687"/>
    </source>
</evidence>
<evidence type="ECO:0000256" key="6">
    <source>
        <dbReference type="ARBA" id="ARBA00038076"/>
    </source>
</evidence>
<dbReference type="Proteomes" id="UP000237466">
    <property type="component" value="Unassembled WGS sequence"/>
</dbReference>
<sequence>MSALLQQTWQTLMAHRMKSVLAIIAIAWGVISVVVLIALGEGFYRHQTQQLSFLVNNVQVAFPSSTSKPWHGLPSRRQIQLSQDHVDMITQSGFVKAASSVYAKSDARVTNQRGQNLMSNVSGIDSSYLSLLQLKLMPGSRHLSPSDIRNHSRVAVLGNQIAQMGGIQIGDTLNVNGIPFLIIGITASEDMGISFGESRSVLIPQTTFRDLWNAKPWMIMLKPMDGMDGASFRQAIVQFYAKQLHFDPSDKEAINLPDFSEGAALITAIFRGIQVFLGASGAMTMAVGALGVANIMFLSVTERTREIGVRLAIGATQKSILGQFILEGLFLVAVGAALGLLVAYLVVGLLSSIALPDWLGFPVITGDSILWSLLVTLILALLASYFPARRASRLTPVIALSARA</sequence>
<protein>
    <submittedName>
        <fullName evidence="10">ABC transporter substrate-binding protein</fullName>
    </submittedName>
</protein>
<comment type="caution">
    <text evidence="10">The sequence shown here is derived from an EMBL/GenBank/DDBJ whole genome shotgun (WGS) entry which is preliminary data.</text>
</comment>
<keyword evidence="3 7" id="KW-0812">Transmembrane</keyword>
<dbReference type="GO" id="GO:0022857">
    <property type="term" value="F:transmembrane transporter activity"/>
    <property type="evidence" value="ECO:0007669"/>
    <property type="project" value="TreeGrafter"/>
</dbReference>
<gene>
    <name evidence="10" type="ORF">CRN52_19890</name>
</gene>
<evidence type="ECO:0000256" key="2">
    <source>
        <dbReference type="ARBA" id="ARBA00022475"/>
    </source>
</evidence>
<evidence type="ECO:0000256" key="7">
    <source>
        <dbReference type="SAM" id="Phobius"/>
    </source>
</evidence>
<organism evidence="10 11">
    <name type="scientific">Vibrio vulnificus</name>
    <dbReference type="NCBI Taxonomy" id="672"/>
    <lineage>
        <taxon>Bacteria</taxon>
        <taxon>Pseudomonadati</taxon>
        <taxon>Pseudomonadota</taxon>
        <taxon>Gammaproteobacteria</taxon>
        <taxon>Vibrionales</taxon>
        <taxon>Vibrionaceae</taxon>
        <taxon>Vibrio</taxon>
    </lineage>
</organism>
<feature type="transmembrane region" description="Helical" evidence="7">
    <location>
        <begin position="321"/>
        <end position="349"/>
    </location>
</feature>
<accession>A0A2S3QYI5</accession>
<keyword evidence="5 7" id="KW-0472">Membrane</keyword>
<feature type="transmembrane region" description="Helical" evidence="7">
    <location>
        <begin position="20"/>
        <end position="40"/>
    </location>
</feature>
<dbReference type="GO" id="GO:0005886">
    <property type="term" value="C:plasma membrane"/>
    <property type="evidence" value="ECO:0007669"/>
    <property type="project" value="UniProtKB-SubCell"/>
</dbReference>
<dbReference type="AlphaFoldDB" id="A0A2S3QYI5"/>
<evidence type="ECO:0000256" key="1">
    <source>
        <dbReference type="ARBA" id="ARBA00004651"/>
    </source>
</evidence>
<evidence type="ECO:0000313" key="11">
    <source>
        <dbReference type="Proteomes" id="UP000237466"/>
    </source>
</evidence>
<reference evidence="10 11" key="1">
    <citation type="journal article" date="2018" name="Front. Microbiol.">
        <title>Phylogeny of Vibrio vulnificus from the Analysis of the Core-Genome: Implications for Intra-Species Taxonomy.</title>
        <authorList>
            <person name="Roig F.J."/>
            <person name="Gonzalez-Candelas F."/>
            <person name="Sanjuan E."/>
            <person name="Fouz B."/>
            <person name="Feil E.J."/>
            <person name="Llorens C."/>
            <person name="Baker-Austin C."/>
            <person name="Oliver J.D."/>
            <person name="Danin-Poleg Y."/>
            <person name="Gibas C.J."/>
            <person name="Kashi Y."/>
            <person name="Gulig P.A."/>
            <person name="Morrison S.S."/>
            <person name="Amaro C."/>
        </authorList>
    </citation>
    <scope>NUCLEOTIDE SEQUENCE [LARGE SCALE GENOMIC DNA]</scope>
    <source>
        <strain evidence="10 11">CECT4608</strain>
    </source>
</reference>